<dbReference type="EMBL" id="FUWV01000001">
    <property type="protein sequence ID" value="SJZ38532.1"/>
    <property type="molecule type" value="Genomic_DNA"/>
</dbReference>
<comment type="function">
    <text evidence="4">Catalyzes the methylation of 5-hydroxyuridine (ho5U) to form 5-methoxyuridine (mo5U) at position 34 in tRNAs.</text>
</comment>
<dbReference type="HAMAP" id="MF_02217">
    <property type="entry name" value="TrmR_methyltr"/>
    <property type="match status" value="1"/>
</dbReference>
<feature type="binding site" evidence="4">
    <location>
        <position position="69"/>
    </location>
    <ligand>
        <name>S-adenosyl-L-methionine</name>
        <dbReference type="ChEBI" id="CHEBI:59789"/>
    </ligand>
</feature>
<protein>
    <recommendedName>
        <fullName evidence="4">tRNA 5-hydroxyuridine methyltransferase</fullName>
        <ecNumber evidence="4">2.1.1.-</ecNumber>
    </recommendedName>
    <alternativeName>
        <fullName evidence="4">ho5U methyltransferase</fullName>
    </alternativeName>
</protein>
<dbReference type="EC" id="2.1.1.-" evidence="4"/>
<feature type="binding site" evidence="4">
    <location>
        <position position="159"/>
    </location>
    <ligand>
        <name>Mg(2+)</name>
        <dbReference type="ChEBI" id="CHEBI:18420"/>
    </ligand>
</feature>
<feature type="binding site" evidence="4">
    <location>
        <position position="133"/>
    </location>
    <ligand>
        <name>Mg(2+)</name>
        <dbReference type="ChEBI" id="CHEBI:18420"/>
    </ligand>
</feature>
<gene>
    <name evidence="4" type="primary">trmR</name>
    <name evidence="5" type="ORF">SAMN02745973_00408</name>
</gene>
<dbReference type="RefSeq" id="WP_087677845.1">
    <property type="nucleotide sequence ID" value="NZ_FUWV01000001.1"/>
</dbReference>
<evidence type="ECO:0000256" key="1">
    <source>
        <dbReference type="ARBA" id="ARBA00022603"/>
    </source>
</evidence>
<dbReference type="OrthoDB" id="9799672at2"/>
<feature type="binding site" evidence="4">
    <location>
        <position position="133"/>
    </location>
    <ligand>
        <name>S-adenosyl-L-methionine</name>
        <dbReference type="ChEBI" id="CHEBI:59789"/>
    </ligand>
</feature>
<dbReference type="InterPro" id="IPR029063">
    <property type="entry name" value="SAM-dependent_MTases_sf"/>
</dbReference>
<evidence type="ECO:0000313" key="6">
    <source>
        <dbReference type="Proteomes" id="UP000196365"/>
    </source>
</evidence>
<feature type="binding site" evidence="4">
    <location>
        <position position="39"/>
    </location>
    <ligand>
        <name>S-adenosyl-L-methionine</name>
        <dbReference type="ChEBI" id="CHEBI:59789"/>
    </ligand>
</feature>
<dbReference type="GO" id="GO:0008757">
    <property type="term" value="F:S-adenosylmethionine-dependent methyltransferase activity"/>
    <property type="evidence" value="ECO:0007669"/>
    <property type="project" value="TreeGrafter"/>
</dbReference>
<comment type="caution">
    <text evidence="4">Lacks conserved residue(s) required for the propagation of feature annotation.</text>
</comment>
<keyword evidence="6" id="KW-1185">Reference proteome</keyword>
<dbReference type="CDD" id="cd02440">
    <property type="entry name" value="AdoMet_MTases"/>
    <property type="match status" value="1"/>
</dbReference>
<comment type="similarity">
    <text evidence="4">Belongs to the class I-like SAM-binding methyltransferase superfamily. Cation-dependent O-methyltransferase family.</text>
</comment>
<dbReference type="PROSITE" id="PS51682">
    <property type="entry name" value="SAM_OMT_I"/>
    <property type="match status" value="1"/>
</dbReference>
<dbReference type="GO" id="GO:0008171">
    <property type="term" value="F:O-methyltransferase activity"/>
    <property type="evidence" value="ECO:0007669"/>
    <property type="project" value="InterPro"/>
</dbReference>
<name>A0A1T4K7Y0_9FIRM</name>
<dbReference type="GO" id="GO:0030488">
    <property type="term" value="P:tRNA methylation"/>
    <property type="evidence" value="ECO:0007669"/>
    <property type="project" value="UniProtKB-UniRule"/>
</dbReference>
<dbReference type="PANTHER" id="PTHR10509">
    <property type="entry name" value="O-METHYLTRANSFERASE-RELATED"/>
    <property type="match status" value="1"/>
</dbReference>
<accession>A0A1T4K7Y0</accession>
<keyword evidence="4" id="KW-0479">Metal-binding</keyword>
<dbReference type="InterPro" id="IPR002935">
    <property type="entry name" value="SAM_O-MeTrfase"/>
</dbReference>
<evidence type="ECO:0000256" key="3">
    <source>
        <dbReference type="ARBA" id="ARBA00022691"/>
    </source>
</evidence>
<keyword evidence="4" id="KW-0819">tRNA processing</keyword>
<dbReference type="Gene3D" id="3.40.50.150">
    <property type="entry name" value="Vaccinia Virus protein VP39"/>
    <property type="match status" value="1"/>
</dbReference>
<dbReference type="Proteomes" id="UP000196365">
    <property type="component" value="Unassembled WGS sequence"/>
</dbReference>
<feature type="binding site" evidence="4">
    <location>
        <position position="87"/>
    </location>
    <ligand>
        <name>S-adenosyl-L-methionine</name>
        <dbReference type="ChEBI" id="CHEBI:59789"/>
    </ligand>
</feature>
<feature type="binding site" evidence="4">
    <location>
        <position position="160"/>
    </location>
    <ligand>
        <name>Mg(2+)</name>
        <dbReference type="ChEBI" id="CHEBI:18420"/>
    </ligand>
</feature>
<keyword evidence="3 4" id="KW-0949">S-adenosyl-L-methionine</keyword>
<organism evidence="5 6">
    <name type="scientific">Garciella nitratireducens DSM 15102</name>
    <dbReference type="NCBI Taxonomy" id="1121911"/>
    <lineage>
        <taxon>Bacteria</taxon>
        <taxon>Bacillati</taxon>
        <taxon>Bacillota</taxon>
        <taxon>Clostridia</taxon>
        <taxon>Eubacteriales</taxon>
        <taxon>Eubacteriaceae</taxon>
        <taxon>Garciella</taxon>
    </lineage>
</organism>
<evidence type="ECO:0000256" key="4">
    <source>
        <dbReference type="HAMAP-Rule" id="MF_02217"/>
    </source>
</evidence>
<dbReference type="GO" id="GO:0016300">
    <property type="term" value="F:tRNA (uridine) methyltransferase activity"/>
    <property type="evidence" value="ECO:0007669"/>
    <property type="project" value="UniProtKB-UniRule"/>
</dbReference>
<dbReference type="AlphaFoldDB" id="A0A1T4K7Y0"/>
<sequence length="215" mass="24231">MSNINQEYIENYIRSLLPKPSILIQEMECFARENHIPIVQPEVAQFIVLILQAQRCKKVLEIGTAIGYSSILWATAMGKGSKVVTIERESDMIFLAKQYVQRAQLQDNIKILQGQGEEVVPILKDHFDCIFLDAAKGHYMDFLPSCLSLLKTGGLLISDNVLFRGMVASDALVNRRKITIVKRMRKYLECISNHPQLITSVIPIGDGLAISLKKE</sequence>
<evidence type="ECO:0000256" key="2">
    <source>
        <dbReference type="ARBA" id="ARBA00022679"/>
    </source>
</evidence>
<evidence type="ECO:0000313" key="5">
    <source>
        <dbReference type="EMBL" id="SJZ38532.1"/>
    </source>
</evidence>
<dbReference type="Pfam" id="PF01596">
    <property type="entry name" value="Methyltransf_3"/>
    <property type="match status" value="1"/>
</dbReference>
<comment type="catalytic activity">
    <reaction evidence="4">
        <text>5-hydroxyuridine(34) in tRNA + S-adenosyl-L-methionine = 5-methoxyuridine(34) in tRNA + S-adenosyl-L-homocysteine + H(+)</text>
        <dbReference type="Rhea" id="RHEA:60524"/>
        <dbReference type="Rhea" id="RHEA-COMP:13381"/>
        <dbReference type="Rhea" id="RHEA-COMP:15591"/>
        <dbReference type="ChEBI" id="CHEBI:15378"/>
        <dbReference type="ChEBI" id="CHEBI:57856"/>
        <dbReference type="ChEBI" id="CHEBI:59789"/>
        <dbReference type="ChEBI" id="CHEBI:136877"/>
        <dbReference type="ChEBI" id="CHEBI:143860"/>
    </reaction>
</comment>
<proteinExistence type="inferred from homology"/>
<dbReference type="InterPro" id="IPR050362">
    <property type="entry name" value="Cation-dep_OMT"/>
</dbReference>
<keyword evidence="2 4" id="KW-0808">Transferase</keyword>
<dbReference type="InterPro" id="IPR043675">
    <property type="entry name" value="TrmR_methyltr"/>
</dbReference>
<keyword evidence="4" id="KW-0460">Magnesium</keyword>
<comment type="subunit">
    <text evidence="4">Homodimer.</text>
</comment>
<dbReference type="PANTHER" id="PTHR10509:SF14">
    <property type="entry name" value="CAFFEOYL-COA O-METHYLTRANSFERASE 3-RELATED"/>
    <property type="match status" value="1"/>
</dbReference>
<keyword evidence="1 4" id="KW-0489">Methyltransferase</keyword>
<dbReference type="GO" id="GO:0000287">
    <property type="term" value="F:magnesium ion binding"/>
    <property type="evidence" value="ECO:0007669"/>
    <property type="project" value="UniProtKB-UniRule"/>
</dbReference>
<dbReference type="SUPFAM" id="SSF53335">
    <property type="entry name" value="S-adenosyl-L-methionine-dependent methyltransferases"/>
    <property type="match status" value="1"/>
</dbReference>
<reference evidence="5 6" key="1">
    <citation type="submission" date="2017-02" db="EMBL/GenBank/DDBJ databases">
        <authorList>
            <person name="Peterson S.W."/>
        </authorList>
    </citation>
    <scope>NUCLEOTIDE SEQUENCE [LARGE SCALE GENOMIC DNA]</scope>
    <source>
        <strain evidence="5 6">DSM 15102</strain>
    </source>
</reference>